<dbReference type="STRING" id="1220578.FPE01S_01_13050"/>
<dbReference type="Pfam" id="PF07715">
    <property type="entry name" value="Plug"/>
    <property type="match status" value="1"/>
</dbReference>
<dbReference type="InterPro" id="IPR036942">
    <property type="entry name" value="Beta-barrel_TonB_sf"/>
</dbReference>
<keyword evidence="6 7" id="KW-0998">Cell outer membrane</keyword>
<feature type="signal peptide" evidence="8">
    <location>
        <begin position="1"/>
        <end position="35"/>
    </location>
</feature>
<dbReference type="GO" id="GO:0009279">
    <property type="term" value="C:cell outer membrane"/>
    <property type="evidence" value="ECO:0007669"/>
    <property type="project" value="UniProtKB-SubCell"/>
</dbReference>
<dbReference type="EMBL" id="BBWV01000001">
    <property type="protein sequence ID" value="GAO42292.1"/>
    <property type="molecule type" value="Genomic_DNA"/>
</dbReference>
<keyword evidence="5 7" id="KW-0472">Membrane</keyword>
<dbReference type="AlphaFoldDB" id="A0A0E9MX20"/>
<evidence type="ECO:0000256" key="8">
    <source>
        <dbReference type="SAM" id="SignalP"/>
    </source>
</evidence>
<dbReference type="Proteomes" id="UP000033121">
    <property type="component" value="Unassembled WGS sequence"/>
</dbReference>
<evidence type="ECO:0000259" key="9">
    <source>
        <dbReference type="Pfam" id="PF07715"/>
    </source>
</evidence>
<dbReference type="SUPFAM" id="SSF56935">
    <property type="entry name" value="Porins"/>
    <property type="match status" value="1"/>
</dbReference>
<evidence type="ECO:0000313" key="10">
    <source>
        <dbReference type="EMBL" id="GAO42292.1"/>
    </source>
</evidence>
<evidence type="ECO:0000256" key="6">
    <source>
        <dbReference type="ARBA" id="ARBA00023237"/>
    </source>
</evidence>
<dbReference type="InterPro" id="IPR008969">
    <property type="entry name" value="CarboxyPept-like_regulatory"/>
</dbReference>
<dbReference type="NCBIfam" id="TIGR04057">
    <property type="entry name" value="SusC_RagA_signa"/>
    <property type="match status" value="1"/>
</dbReference>
<evidence type="ECO:0000256" key="7">
    <source>
        <dbReference type="PROSITE-ProRule" id="PRU01360"/>
    </source>
</evidence>
<dbReference type="PROSITE" id="PS52016">
    <property type="entry name" value="TONB_DEPENDENT_REC_3"/>
    <property type="match status" value="1"/>
</dbReference>
<organism evidence="10 11">
    <name type="scientific">Flavihumibacter petaseus NBRC 106054</name>
    <dbReference type="NCBI Taxonomy" id="1220578"/>
    <lineage>
        <taxon>Bacteria</taxon>
        <taxon>Pseudomonadati</taxon>
        <taxon>Bacteroidota</taxon>
        <taxon>Chitinophagia</taxon>
        <taxon>Chitinophagales</taxon>
        <taxon>Chitinophagaceae</taxon>
        <taxon>Flavihumibacter</taxon>
    </lineage>
</organism>
<dbReference type="Gene3D" id="2.60.40.1120">
    <property type="entry name" value="Carboxypeptidase-like, regulatory domain"/>
    <property type="match status" value="1"/>
</dbReference>
<comment type="caution">
    <text evidence="10">The sequence shown here is derived from an EMBL/GenBank/DDBJ whole genome shotgun (WGS) entry which is preliminary data.</text>
</comment>
<reference evidence="10 11" key="1">
    <citation type="submission" date="2015-04" db="EMBL/GenBank/DDBJ databases">
        <title>Whole genome shotgun sequence of Flavihumibacter petaseus NBRC 106054.</title>
        <authorList>
            <person name="Miyazawa S."/>
            <person name="Hosoyama A."/>
            <person name="Hashimoto M."/>
            <person name="Noguchi M."/>
            <person name="Tsuchikane K."/>
            <person name="Ohji S."/>
            <person name="Yamazoe A."/>
            <person name="Ichikawa N."/>
            <person name="Kimura A."/>
            <person name="Fujita N."/>
        </authorList>
    </citation>
    <scope>NUCLEOTIDE SEQUENCE [LARGE SCALE GENOMIC DNA]</scope>
    <source>
        <strain evidence="10 11">NBRC 106054</strain>
    </source>
</reference>
<keyword evidence="8" id="KW-0732">Signal</keyword>
<keyword evidence="11" id="KW-1185">Reference proteome</keyword>
<dbReference type="FunFam" id="2.170.130.10:FF:000003">
    <property type="entry name" value="SusC/RagA family TonB-linked outer membrane protein"/>
    <property type="match status" value="1"/>
</dbReference>
<proteinExistence type="inferred from homology"/>
<dbReference type="Pfam" id="PF13715">
    <property type="entry name" value="CarbopepD_reg_2"/>
    <property type="match status" value="1"/>
</dbReference>
<dbReference type="InterPro" id="IPR037066">
    <property type="entry name" value="Plug_dom_sf"/>
</dbReference>
<gene>
    <name evidence="10" type="ORF">FPE01S_01_13050</name>
</gene>
<evidence type="ECO:0000256" key="4">
    <source>
        <dbReference type="ARBA" id="ARBA00022692"/>
    </source>
</evidence>
<comment type="subcellular location">
    <subcellularLocation>
        <location evidence="1 7">Cell outer membrane</location>
        <topology evidence="1 7">Multi-pass membrane protein</topology>
    </subcellularLocation>
</comment>
<dbReference type="SUPFAM" id="SSF49464">
    <property type="entry name" value="Carboxypeptidase regulatory domain-like"/>
    <property type="match status" value="1"/>
</dbReference>
<evidence type="ECO:0000256" key="3">
    <source>
        <dbReference type="ARBA" id="ARBA00022452"/>
    </source>
</evidence>
<dbReference type="InterPro" id="IPR039426">
    <property type="entry name" value="TonB-dep_rcpt-like"/>
</dbReference>
<keyword evidence="10" id="KW-0675">Receptor</keyword>
<feature type="domain" description="TonB-dependent receptor plug" evidence="9">
    <location>
        <begin position="131"/>
        <end position="236"/>
    </location>
</feature>
<evidence type="ECO:0000313" key="11">
    <source>
        <dbReference type="Proteomes" id="UP000033121"/>
    </source>
</evidence>
<dbReference type="Gene3D" id="2.40.170.20">
    <property type="entry name" value="TonB-dependent receptor, beta-barrel domain"/>
    <property type="match status" value="1"/>
</dbReference>
<accession>A0A0E9MX20</accession>
<evidence type="ECO:0000256" key="2">
    <source>
        <dbReference type="ARBA" id="ARBA00022448"/>
    </source>
</evidence>
<evidence type="ECO:0000256" key="1">
    <source>
        <dbReference type="ARBA" id="ARBA00004571"/>
    </source>
</evidence>
<dbReference type="NCBIfam" id="TIGR04056">
    <property type="entry name" value="OMP_RagA_SusC"/>
    <property type="match status" value="1"/>
</dbReference>
<name>A0A0E9MX20_9BACT</name>
<sequence>MFAMKMRSNEHCQKKQPHWLKQCCLLLLFSIGLSAAAVCQQVVNGTVTGNDSLPLSGVSIQAKGTKTSTLTDQNGKFTISVPTGSVLVFSYVGMTTQELKIGNQSEIVLRLQSTGQNLSDVVVVGYGTQKKTSLTAAVSAVKGSEIQRQPVSDISNALGGRVTGVLFSQASGQAGNDAARIMLRGIGTNGNSSPLLIVDGVPRNYSQLNPADIETISILKDAAAVAPYGMGGANGVILVTTKRGKSGKPVFSYDGYVGIQNPTVITHFINSYEYATLKNVAAVNAGSTVMPYSEDDLRKYQDGSDPDGHPNFDPIADMIKKNYLQTGHNLSVNGGSDLVRYAVGLGYFAQDGMFPGIKYKRYSLSGAVDVQATKTTLISLSLNGRVEQRNLSGAGYNTQSLFENLINTTSVSTPKIYSNGLHPYLYASFYDNPSYRIITGNTMLTQFSLEQKLPVKGLSVKVVGAYDYNPFDPYNTTNSGIASLSRSWSAPFSYYQYDTVAKTYDQIPPTTAPSFSEEYHQTQAFTYQGFINYAGNFGKSQVTGLLLGEIRNTKSLMFSAGRINYNLSIPELFAGGTGATDLSNTGGSTGSKQRSLVYRLTYGFDNKYFVEATGRYDGNYYFAPGERFGFFPAFSAAWRLSEEKFMRNISWLNELKVRGSWGQSGNLAGSPFQYQSGFTLYGTSAILGGAQTQGLYENTEPNPNITWERATKTDIGIEARILHNLVTIEADYFHEKRGNMLLTPNVIVPSEYGIGLAQENAGEMINKGFEIAVSSNYSFSKDLRVGLSANFSYAKNKLIQIFENASTYDYPNLRQTGRPLGTPFGYQSLGYFTAADFASPGVLKEGIPTQTWSPLAPGDIRYADVSGPDGKADGTINSYDMVPLGAPNYPQIVYGFSPSISYKNFELSLLFQGAGQRSLQVTNTAAWAFDNNKNAPVTVLDYWTEDNPDASYPRMTTTPSANNTQTSSFWQQDLSYLRLRTGILGYTLPQHISRKAGMSQINVYVSGQNLFTWTSVKNFDPEISNGRGWYFPTQKVVTFGLKLQF</sequence>
<keyword evidence="2 7" id="KW-0813">Transport</keyword>
<dbReference type="InterPro" id="IPR023997">
    <property type="entry name" value="TonB-dep_OMP_SusC/RagA_CS"/>
</dbReference>
<dbReference type="InterPro" id="IPR012910">
    <property type="entry name" value="Plug_dom"/>
</dbReference>
<comment type="similarity">
    <text evidence="7">Belongs to the TonB-dependent receptor family.</text>
</comment>
<keyword evidence="3 7" id="KW-1134">Transmembrane beta strand</keyword>
<protein>
    <submittedName>
        <fullName evidence="10">Putative TonB-dependent receptor</fullName>
    </submittedName>
</protein>
<dbReference type="Gene3D" id="2.170.130.10">
    <property type="entry name" value="TonB-dependent receptor, plug domain"/>
    <property type="match status" value="1"/>
</dbReference>
<dbReference type="InterPro" id="IPR023996">
    <property type="entry name" value="TonB-dep_OMP_SusC/RagA"/>
</dbReference>
<evidence type="ECO:0000256" key="5">
    <source>
        <dbReference type="ARBA" id="ARBA00023136"/>
    </source>
</evidence>
<keyword evidence="4 7" id="KW-0812">Transmembrane</keyword>
<feature type="chain" id="PRO_5002429585" evidence="8">
    <location>
        <begin position="36"/>
        <end position="1045"/>
    </location>
</feature>